<keyword evidence="2" id="KW-0489">Methyltransferase</keyword>
<dbReference type="RefSeq" id="WP_004057391.1">
    <property type="nucleotide sequence ID" value="NC_017941.2"/>
</dbReference>
<dbReference type="OrthoDB" id="275825at2157"/>
<reference evidence="3 8" key="4">
    <citation type="submission" date="2014-04" db="EMBL/GenBank/DDBJ databases">
        <title>Transcriptional profiles of Haloferax mediterranei on the basis of nitrogen availability.</title>
        <authorList>
            <person name="Bautista V."/>
        </authorList>
    </citation>
    <scope>NUCLEOTIDE SEQUENCE [LARGE SCALE GENOMIC DNA]</scope>
    <source>
        <strain evidence="3">ATCC 33500</strain>
        <strain evidence="8">ATCC 33500 / DSM 1411 / JCM 8866 / NBRC 14739 / NCIMB 2177 / R-4</strain>
    </source>
</reference>
<accession>I3R2U9</accession>
<dbReference type="NCBIfam" id="TIGR01444">
    <property type="entry name" value="fkbM_fam"/>
    <property type="match status" value="1"/>
</dbReference>
<dbReference type="GO" id="GO:0032259">
    <property type="term" value="P:methylation"/>
    <property type="evidence" value="ECO:0007669"/>
    <property type="project" value="UniProtKB-KW"/>
</dbReference>
<protein>
    <submittedName>
        <fullName evidence="5">FkbM family methyltransferase</fullName>
    </submittedName>
    <submittedName>
        <fullName evidence="2">S-adenosylmethionine-dependent methyltransferase-like protein</fullName>
    </submittedName>
    <submittedName>
        <fullName evidence="3">SAM-dependent methyltransferase</fullName>
    </submittedName>
</protein>
<gene>
    <name evidence="2" type="ordered locus">HFX_0838</name>
    <name evidence="3" type="ORF">BM92_05045</name>
    <name evidence="4" type="ORF">C439_06280</name>
    <name evidence="5" type="ORF">E6P09_07215</name>
</gene>
<reference evidence="2 6" key="2">
    <citation type="journal article" date="2012" name="J. Bacteriol.">
        <title>Complete genome sequence of the metabolically versatile halophilic archaeon Haloferax mediterranei, a poly(3-hydroxybutyrate-co-3-hydroxyvalerate) producer.</title>
        <authorList>
            <person name="Han J."/>
            <person name="Zhang F."/>
            <person name="Hou J."/>
            <person name="Liu X."/>
            <person name="Li M."/>
            <person name="Liu H."/>
            <person name="Cai L."/>
            <person name="Zhang B."/>
            <person name="Chen Y."/>
            <person name="Zhou J."/>
            <person name="Hu S."/>
            <person name="Xiang H."/>
        </authorList>
    </citation>
    <scope>NUCLEOTIDE SEQUENCE [LARGE SCALE GENOMIC DNA]</scope>
    <source>
        <strain evidence="6">ATCC 33500 / DSM 1411 / JCM 8866 / NBRC 14739 / NCIMB 2177 / R-4</strain>
        <strain evidence="2">CGMCC 1.2087</strain>
    </source>
</reference>
<evidence type="ECO:0000313" key="4">
    <source>
        <dbReference type="EMBL" id="EMA02165.1"/>
    </source>
</evidence>
<dbReference type="InterPro" id="IPR029063">
    <property type="entry name" value="SAM-dependent_MTases_sf"/>
</dbReference>
<dbReference type="EMBL" id="CP039139">
    <property type="protein sequence ID" value="QCQ76613.1"/>
    <property type="molecule type" value="Genomic_DNA"/>
</dbReference>
<dbReference type="HOGENOM" id="CLU_081183_0_0_2"/>
<dbReference type="Proteomes" id="UP000027075">
    <property type="component" value="Chromosome"/>
</dbReference>
<dbReference type="EMBL" id="CP001868">
    <property type="protein sequence ID" value="AFK18559.1"/>
    <property type="molecule type" value="Genomic_DNA"/>
</dbReference>
<dbReference type="GO" id="GO:0008168">
    <property type="term" value="F:methyltransferase activity"/>
    <property type="evidence" value="ECO:0007669"/>
    <property type="project" value="UniProtKB-KW"/>
</dbReference>
<dbReference type="EMBL" id="CP007551">
    <property type="protein sequence ID" value="AHZ22064.1"/>
    <property type="molecule type" value="Genomic_DNA"/>
</dbReference>
<evidence type="ECO:0000259" key="1">
    <source>
        <dbReference type="Pfam" id="PF05050"/>
    </source>
</evidence>
<dbReference type="InterPro" id="IPR006342">
    <property type="entry name" value="FkbM_mtfrase"/>
</dbReference>
<dbReference type="STRING" id="523841.HFX_0838"/>
<dbReference type="GeneID" id="40156194"/>
<dbReference type="Proteomes" id="UP000011603">
    <property type="component" value="Unassembled WGS sequence"/>
</dbReference>
<dbReference type="KEGG" id="hme:HFX_0838"/>
<evidence type="ECO:0000313" key="6">
    <source>
        <dbReference type="Proteomes" id="UP000006469"/>
    </source>
</evidence>
<dbReference type="Proteomes" id="UP000006469">
    <property type="component" value="Chromosome"/>
</dbReference>
<dbReference type="PATRIC" id="fig|523841.21.peg.1267"/>
<keyword evidence="7" id="KW-1185">Reference proteome</keyword>
<evidence type="ECO:0000313" key="3">
    <source>
        <dbReference type="EMBL" id="AHZ22064.1"/>
    </source>
</evidence>
<dbReference type="PANTHER" id="PTHR34203:SF15">
    <property type="entry name" value="SLL1173 PROTEIN"/>
    <property type="match status" value="1"/>
</dbReference>
<evidence type="ECO:0000313" key="2">
    <source>
        <dbReference type="EMBL" id="AFK18559.1"/>
    </source>
</evidence>
<name>I3R2U9_HALMT</name>
<keyword evidence="3" id="KW-0808">Transferase</keyword>
<reference evidence="4 7" key="3">
    <citation type="journal article" date="2014" name="PLoS Genet.">
        <title>Phylogenetically driven sequencing of extremely halophilic archaea reveals strategies for static and dynamic osmo-response.</title>
        <authorList>
            <person name="Becker E.A."/>
            <person name="Seitzer P.M."/>
            <person name="Tritt A."/>
            <person name="Larsen D."/>
            <person name="Krusor M."/>
            <person name="Yao A.I."/>
            <person name="Wu D."/>
            <person name="Madern D."/>
            <person name="Eisen J.A."/>
            <person name="Darling A.E."/>
            <person name="Facciotti M.T."/>
        </authorList>
    </citation>
    <scope>NUCLEOTIDE SEQUENCE [LARGE SCALE GENOMIC DNA]</scope>
    <source>
        <strain evidence="4">ATCC 33500</strain>
        <strain evidence="7">ATCC 33500 / DSM 1411 / JCM 8866 / NBRC 14739 / NCIMB 2177 / R-4</strain>
    </source>
</reference>
<dbReference type="InterPro" id="IPR052514">
    <property type="entry name" value="SAM-dependent_MTase"/>
</dbReference>
<dbReference type="Pfam" id="PF05050">
    <property type="entry name" value="Methyltransf_21"/>
    <property type="match status" value="1"/>
</dbReference>
<evidence type="ECO:0000313" key="9">
    <source>
        <dbReference type="Proteomes" id="UP000299011"/>
    </source>
</evidence>
<feature type="domain" description="Methyltransferase FkbM" evidence="1">
    <location>
        <begin position="66"/>
        <end position="230"/>
    </location>
</feature>
<reference evidence="2" key="5">
    <citation type="submission" date="2014-05" db="EMBL/GenBank/DDBJ databases">
        <authorList>
            <person name="Wang L."/>
            <person name="Yang H."/>
            <person name="Xiang H."/>
        </authorList>
    </citation>
    <scope>NUCLEOTIDE SEQUENCE</scope>
    <source>
        <strain evidence="2">CGMCC 1.2087</strain>
    </source>
</reference>
<evidence type="ECO:0000313" key="5">
    <source>
        <dbReference type="EMBL" id="QCQ76613.1"/>
    </source>
</evidence>
<dbReference type="PANTHER" id="PTHR34203">
    <property type="entry name" value="METHYLTRANSFERASE, FKBM FAMILY PROTEIN"/>
    <property type="match status" value="1"/>
</dbReference>
<evidence type="ECO:0000313" key="8">
    <source>
        <dbReference type="Proteomes" id="UP000027075"/>
    </source>
</evidence>
<dbReference type="SUPFAM" id="SSF53335">
    <property type="entry name" value="S-adenosyl-L-methionine-dependent methyltransferases"/>
    <property type="match status" value="1"/>
</dbReference>
<dbReference type="Proteomes" id="UP000299011">
    <property type="component" value="Chromosome"/>
</dbReference>
<dbReference type="EMBL" id="AOLO01000007">
    <property type="protein sequence ID" value="EMA02165.1"/>
    <property type="molecule type" value="Genomic_DNA"/>
</dbReference>
<sequence length="252" mass="27590">MSAAQHFAYTIHYALVRANYNRQLLATKKHVGRATFKSYELYNRHGNDVLLEALLIGLDEGDVVVDVGANTGTYTLAAAATEPTAEVVAIEPNADVVSQLRANIEVNDFGDRVDLLDCGLGGTDGTREFHLSSYDELGSFSPDHASAWEARVVDTETVSVRRLDSLVEDGTVSPPDHLKIDVEGFGLNVLRGSKTVLREHRPTVYFELHDARGSHDEAVAKSLLRDVGYNLVPVREGWVCEPPSKTETVQSV</sequence>
<dbReference type="Gene3D" id="3.40.50.150">
    <property type="entry name" value="Vaccinia Virus protein VP39"/>
    <property type="match status" value="1"/>
</dbReference>
<proteinExistence type="predicted"/>
<dbReference type="AlphaFoldDB" id="I3R2U9"/>
<reference evidence="2" key="1">
    <citation type="journal article" date="2012" name="Appl. Environ. Microbiol.">
        <title>Identification of the haloarchaeal phasin (PhaP) that functions in polyhydroxyalkanoate accumulation and granule formation in Haloferax mediterranei.</title>
        <authorList>
            <person name="Cai S."/>
            <person name="Cai L."/>
            <person name="Liu H."/>
            <person name="Liu X."/>
            <person name="Han J."/>
            <person name="Zhou J."/>
            <person name="Xiang H."/>
        </authorList>
    </citation>
    <scope>NUCLEOTIDE SEQUENCE</scope>
    <source>
        <strain evidence="2">CGMCC 1.2087</strain>
    </source>
</reference>
<reference evidence="5 9" key="6">
    <citation type="submission" date="2019-04" db="EMBL/GenBank/DDBJ databases">
        <title>Methylomes of two halophilic Archaea, Haloarcula marismortui and Haloferax mediterranei.</title>
        <authorList>
            <person name="DasSarma S."/>
            <person name="DasSarma P."/>
            <person name="DasSarma S."/>
            <person name="Fomenkov A."/>
            <person name="Vincze T."/>
            <person name="Anton B.P."/>
            <person name="Roberts R.J."/>
        </authorList>
    </citation>
    <scope>NUCLEOTIDE SEQUENCE [LARGE SCALE GENOMIC DNA]</scope>
    <source>
        <strain evidence="5">ATCC 33500</strain>
        <strain evidence="9">ATCC 33500 / DSM 1411 / JCM 8866 / NBRC 14739 / NCIMB 2177 / R-4</strain>
    </source>
</reference>
<dbReference type="eggNOG" id="arCOG01402">
    <property type="taxonomic scope" value="Archaea"/>
</dbReference>
<organism evidence="2 6">
    <name type="scientific">Haloferax mediterranei (strain ATCC 33500 / DSM 1411 / JCM 8866 / NBRC 14739 / NCIMB 2177 / R-4)</name>
    <name type="common">Halobacterium mediterranei</name>
    <dbReference type="NCBI Taxonomy" id="523841"/>
    <lineage>
        <taxon>Archaea</taxon>
        <taxon>Methanobacteriati</taxon>
        <taxon>Methanobacteriota</taxon>
        <taxon>Stenosarchaea group</taxon>
        <taxon>Halobacteria</taxon>
        <taxon>Halobacteriales</taxon>
        <taxon>Haloferacaceae</taxon>
        <taxon>Haloferax</taxon>
    </lineage>
</organism>
<dbReference type="PaxDb" id="523841-HFX_0838"/>
<evidence type="ECO:0000313" key="7">
    <source>
        <dbReference type="Proteomes" id="UP000011603"/>
    </source>
</evidence>